<keyword evidence="2" id="KW-1185">Reference proteome</keyword>
<sequence length="209" mass="23568">MVSFLHCLRLLKVGEFSNSTTSSNKFTMVSTPVSTASSFDAQMMQQVFDHAIEETCRGFGLFSPFRNELSHEKQEPPGAEDDFAESCSKKEETMSKGDIGCGALTYDGIIHKERLKKFPASYYHVEDMNKGPVDYAPRLARIPSQYQLESLTEVYVCDYPPLIKSDVKNCAGEMDIEPLSPVFEANHHIVTEPTEPHLVFSEYVSEMLY</sequence>
<comment type="caution">
    <text evidence="1">The sequence shown here is derived from an EMBL/GenBank/DDBJ whole genome shotgun (WGS) entry which is preliminary data.</text>
</comment>
<proteinExistence type="predicted"/>
<protein>
    <submittedName>
        <fullName evidence="1">Uncharacterized protein</fullName>
    </submittedName>
</protein>
<dbReference type="EMBL" id="JARK01001553">
    <property type="protein sequence ID" value="EYB90617.1"/>
    <property type="molecule type" value="Genomic_DNA"/>
</dbReference>
<dbReference type="AlphaFoldDB" id="A0A016SJS0"/>
<dbReference type="Proteomes" id="UP000024635">
    <property type="component" value="Unassembled WGS sequence"/>
</dbReference>
<reference evidence="2" key="1">
    <citation type="journal article" date="2015" name="Nat. Genet.">
        <title>The genome and transcriptome of the zoonotic hookworm Ancylostoma ceylanicum identify infection-specific gene families.</title>
        <authorList>
            <person name="Schwarz E.M."/>
            <person name="Hu Y."/>
            <person name="Antoshechkin I."/>
            <person name="Miller M.M."/>
            <person name="Sternberg P.W."/>
            <person name="Aroian R.V."/>
        </authorList>
    </citation>
    <scope>NUCLEOTIDE SEQUENCE</scope>
    <source>
        <strain evidence="2">HY135</strain>
    </source>
</reference>
<gene>
    <name evidence="1" type="primary">Acey_s0217.g2392</name>
    <name evidence="1" type="ORF">Y032_0217g2392</name>
</gene>
<organism evidence="1 2">
    <name type="scientific">Ancylostoma ceylanicum</name>
    <dbReference type="NCBI Taxonomy" id="53326"/>
    <lineage>
        <taxon>Eukaryota</taxon>
        <taxon>Metazoa</taxon>
        <taxon>Ecdysozoa</taxon>
        <taxon>Nematoda</taxon>
        <taxon>Chromadorea</taxon>
        <taxon>Rhabditida</taxon>
        <taxon>Rhabditina</taxon>
        <taxon>Rhabditomorpha</taxon>
        <taxon>Strongyloidea</taxon>
        <taxon>Ancylostomatidae</taxon>
        <taxon>Ancylostomatinae</taxon>
        <taxon>Ancylostoma</taxon>
    </lineage>
</organism>
<dbReference type="OrthoDB" id="5830383at2759"/>
<name>A0A016SJS0_9BILA</name>
<evidence type="ECO:0000313" key="2">
    <source>
        <dbReference type="Proteomes" id="UP000024635"/>
    </source>
</evidence>
<accession>A0A016SJS0</accession>
<evidence type="ECO:0000313" key="1">
    <source>
        <dbReference type="EMBL" id="EYB90617.1"/>
    </source>
</evidence>